<evidence type="ECO:0000313" key="1">
    <source>
        <dbReference type="EMBL" id="MDT0339086.1"/>
    </source>
</evidence>
<dbReference type="EMBL" id="JAVRAA010000011">
    <property type="protein sequence ID" value="MDT0339086.1"/>
    <property type="molecule type" value="Genomic_DNA"/>
</dbReference>
<dbReference type="AlphaFoldDB" id="A0AAE4GC33"/>
<dbReference type="GO" id="GO:0030254">
    <property type="term" value="P:protein secretion by the type III secretion system"/>
    <property type="evidence" value="ECO:0007669"/>
    <property type="project" value="InterPro"/>
</dbReference>
<protein>
    <submittedName>
        <fullName evidence="1">CesT family type III secretion system chaperone</fullName>
    </submittedName>
</protein>
<dbReference type="Pfam" id="PF05932">
    <property type="entry name" value="CesT"/>
    <property type="match status" value="1"/>
</dbReference>
<sequence>MTISRYRQLIEQLGAHFGMPLQGTMHQATTMQVKGVELNLYHGGLIVPDSVLLSCEFGPLPQFQREKILLRLLETNMYLFNANCPAFTYQAQKDSIILICRFSLSSASLESTLELFDFLVSLALRWRRDHYLFGEDGTEI</sequence>
<proteinExistence type="predicted"/>
<dbReference type="Gene3D" id="3.30.1460.10">
    <property type="match status" value="1"/>
</dbReference>
<dbReference type="RefSeq" id="WP_310838666.1">
    <property type="nucleotide sequence ID" value="NZ_JAVLSM010000017.1"/>
</dbReference>
<organism evidence="1">
    <name type="scientific">Herbaspirillum huttiense subsp. nephrolepidis</name>
    <dbReference type="NCBI Taxonomy" id="3075126"/>
    <lineage>
        <taxon>Bacteria</taxon>
        <taxon>Pseudomonadati</taxon>
        <taxon>Pseudomonadota</taxon>
        <taxon>Betaproteobacteria</taxon>
        <taxon>Burkholderiales</taxon>
        <taxon>Oxalobacteraceae</taxon>
        <taxon>Herbaspirillum</taxon>
    </lineage>
</organism>
<accession>A0AAE4GC33</accession>
<dbReference type="SUPFAM" id="SSF69635">
    <property type="entry name" value="Type III secretory system chaperone-like"/>
    <property type="match status" value="1"/>
</dbReference>
<reference evidence="1" key="1">
    <citation type="submission" date="2023-02" db="EMBL/GenBank/DDBJ databases">
        <title>Description of Herbaspirillum huttiense subsp. nephrolepsisexaltata and Herbaspirillum huttiense subsp. lycopersicon.</title>
        <authorList>
            <person name="Poudel M."/>
            <person name="Sharma A."/>
            <person name="Goss E."/>
            <person name="Tapia J.H."/>
            <person name="Harmon C.M."/>
            <person name="Jones J.B."/>
        </authorList>
    </citation>
    <scope>NUCLEOTIDE SEQUENCE</scope>
    <source>
        <strain evidence="1">NC40101</strain>
    </source>
</reference>
<comment type="caution">
    <text evidence="1">The sequence shown here is derived from an EMBL/GenBank/DDBJ whole genome shotgun (WGS) entry which is preliminary data.</text>
</comment>
<name>A0AAE4GC33_9BURK</name>
<dbReference type="InterPro" id="IPR010261">
    <property type="entry name" value="Tir_chaperone"/>
</dbReference>
<dbReference type="CDD" id="cd17020">
    <property type="entry name" value="T3SC_IA_ShcM-like"/>
    <property type="match status" value="1"/>
</dbReference>
<gene>
    <name evidence="1" type="ORF">RJN63_19785</name>
</gene>